<proteinExistence type="predicted"/>
<dbReference type="AlphaFoldDB" id="A0A139H597"/>
<evidence type="ECO:0000256" key="1">
    <source>
        <dbReference type="SAM" id="MobiDB-lite"/>
    </source>
</evidence>
<organism evidence="2 3">
    <name type="scientific">Pseudocercospora eumusae</name>
    <dbReference type="NCBI Taxonomy" id="321146"/>
    <lineage>
        <taxon>Eukaryota</taxon>
        <taxon>Fungi</taxon>
        <taxon>Dikarya</taxon>
        <taxon>Ascomycota</taxon>
        <taxon>Pezizomycotina</taxon>
        <taxon>Dothideomycetes</taxon>
        <taxon>Dothideomycetidae</taxon>
        <taxon>Mycosphaerellales</taxon>
        <taxon>Mycosphaerellaceae</taxon>
        <taxon>Pseudocercospora</taxon>
    </lineage>
</organism>
<evidence type="ECO:0000313" key="2">
    <source>
        <dbReference type="EMBL" id="KXS97655.1"/>
    </source>
</evidence>
<comment type="caution">
    <text evidence="2">The sequence shown here is derived from an EMBL/GenBank/DDBJ whole genome shotgun (WGS) entry which is preliminary data.</text>
</comment>
<keyword evidence="3" id="KW-1185">Reference proteome</keyword>
<sequence length="234" mass="26619">MPIPSETSHPLAYQHYILRLQFFSAAKKWFTDVPRSASLPPLSACSIYDTVLEGLQDLLNSNSSKSSNKEEDVPLEQEHIRRTISAIRGLGLILDGLFDRIVNGQEQKKAGMIMALFSPYTRAREGVNSSKVMFVQDLFNLLQNRATVEDDEEDEWNSFTTIFQEWVEKWKFGSSWAQQSGFADLMEREVQRSRVEGDDGDDGDEVQGREENDRELTLGECLISLLVQLSPYVC</sequence>
<feature type="region of interest" description="Disordered" evidence="1">
    <location>
        <begin position="193"/>
        <end position="212"/>
    </location>
</feature>
<reference evidence="2 3" key="1">
    <citation type="submission" date="2015-07" db="EMBL/GenBank/DDBJ databases">
        <title>Comparative genomics of the Sigatoka disease complex on banana suggests a link between parallel evolutionary changes in Pseudocercospora fijiensis and Pseudocercospora eumusae and increased virulence on the banana host.</title>
        <authorList>
            <person name="Chang T.-C."/>
            <person name="Salvucci A."/>
            <person name="Crous P.W."/>
            <person name="Stergiopoulos I."/>
        </authorList>
    </citation>
    <scope>NUCLEOTIDE SEQUENCE [LARGE SCALE GENOMIC DNA]</scope>
    <source>
        <strain evidence="2 3">CBS 114824</strain>
    </source>
</reference>
<gene>
    <name evidence="2" type="ORF">AC578_10564</name>
</gene>
<protein>
    <submittedName>
        <fullName evidence="2">Uncharacterized protein</fullName>
    </submittedName>
</protein>
<accession>A0A139H597</accession>
<dbReference type="Proteomes" id="UP000070133">
    <property type="component" value="Unassembled WGS sequence"/>
</dbReference>
<name>A0A139H597_9PEZI</name>
<dbReference type="OrthoDB" id="10459355at2759"/>
<evidence type="ECO:0000313" key="3">
    <source>
        <dbReference type="Proteomes" id="UP000070133"/>
    </source>
</evidence>
<dbReference type="EMBL" id="LFZN01000137">
    <property type="protein sequence ID" value="KXS97655.1"/>
    <property type="molecule type" value="Genomic_DNA"/>
</dbReference>